<dbReference type="InterPro" id="IPR058792">
    <property type="entry name" value="Beta-barrel_RND_2"/>
</dbReference>
<protein>
    <submittedName>
        <fullName evidence="6">RND family efflux transporter, MFP subunit</fullName>
    </submittedName>
</protein>
<dbReference type="EMBL" id="CAKXZT010000117">
    <property type="protein sequence ID" value="CAH2399690.1"/>
    <property type="molecule type" value="Genomic_DNA"/>
</dbReference>
<dbReference type="Gene3D" id="2.40.30.170">
    <property type="match status" value="1"/>
</dbReference>
<feature type="domain" description="CusB-like beta-barrel" evidence="5">
    <location>
        <begin position="159"/>
        <end position="232"/>
    </location>
</feature>
<keyword evidence="7" id="KW-1185">Reference proteome</keyword>
<dbReference type="InterPro" id="IPR006143">
    <property type="entry name" value="RND_pump_MFP"/>
</dbReference>
<evidence type="ECO:0000259" key="4">
    <source>
        <dbReference type="Pfam" id="PF25917"/>
    </source>
</evidence>
<evidence type="ECO:0000256" key="1">
    <source>
        <dbReference type="ARBA" id="ARBA00009477"/>
    </source>
</evidence>
<evidence type="ECO:0000313" key="6">
    <source>
        <dbReference type="EMBL" id="CAH2399690.1"/>
    </source>
</evidence>
<dbReference type="InterPro" id="IPR058624">
    <property type="entry name" value="MdtA-like_HH"/>
</dbReference>
<evidence type="ECO:0000259" key="5">
    <source>
        <dbReference type="Pfam" id="PF25954"/>
    </source>
</evidence>
<feature type="domain" description="Multidrug resistance protein MdtA-like barrel-sandwich hybrid" evidence="4">
    <location>
        <begin position="20"/>
        <end position="147"/>
    </location>
</feature>
<organism evidence="6 7">
    <name type="scientific">Mesorhizobium escarrei</name>
    <dbReference type="NCBI Taxonomy" id="666018"/>
    <lineage>
        <taxon>Bacteria</taxon>
        <taxon>Pseudomonadati</taxon>
        <taxon>Pseudomonadota</taxon>
        <taxon>Alphaproteobacteria</taxon>
        <taxon>Hyphomicrobiales</taxon>
        <taxon>Phyllobacteriaceae</taxon>
        <taxon>Mesorhizobium</taxon>
    </lineage>
</organism>
<reference evidence="6 7" key="1">
    <citation type="submission" date="2022-03" db="EMBL/GenBank/DDBJ databases">
        <authorList>
            <person name="Brunel B."/>
        </authorList>
    </citation>
    <scope>NUCLEOTIDE SEQUENCE [LARGE SCALE GENOMIC DNA]</scope>
    <source>
        <strain evidence="6">STM5069sample</strain>
    </source>
</reference>
<dbReference type="InterPro" id="IPR058625">
    <property type="entry name" value="MdtA-like_BSH"/>
</dbReference>
<evidence type="ECO:0000259" key="3">
    <source>
        <dbReference type="Pfam" id="PF25876"/>
    </source>
</evidence>
<evidence type="ECO:0000313" key="7">
    <source>
        <dbReference type="Proteomes" id="UP001153050"/>
    </source>
</evidence>
<gene>
    <name evidence="6" type="ORF">MES5069_230099</name>
</gene>
<proteinExistence type="inferred from homology"/>
<dbReference type="SUPFAM" id="SSF111369">
    <property type="entry name" value="HlyD-like secretion proteins"/>
    <property type="match status" value="1"/>
</dbReference>
<dbReference type="Proteomes" id="UP001153050">
    <property type="component" value="Unassembled WGS sequence"/>
</dbReference>
<dbReference type="Gene3D" id="2.40.420.20">
    <property type="match status" value="1"/>
</dbReference>
<comment type="similarity">
    <text evidence="1">Belongs to the membrane fusion protein (MFP) (TC 8.A.1) family.</text>
</comment>
<name>A0ABN8JSN7_9HYPH</name>
<accession>A0ABN8JSN7</accession>
<dbReference type="NCBIfam" id="TIGR01730">
    <property type="entry name" value="RND_mfp"/>
    <property type="match status" value="1"/>
</dbReference>
<dbReference type="Gene3D" id="1.10.287.470">
    <property type="entry name" value="Helix hairpin bin"/>
    <property type="match status" value="1"/>
</dbReference>
<dbReference type="Gene3D" id="2.40.50.100">
    <property type="match status" value="1"/>
</dbReference>
<dbReference type="Pfam" id="PF25917">
    <property type="entry name" value="BSH_RND"/>
    <property type="match status" value="1"/>
</dbReference>
<comment type="caution">
    <text evidence="6">The sequence shown here is derived from an EMBL/GenBank/DDBJ whole genome shotgun (WGS) entry which is preliminary data.</text>
</comment>
<dbReference type="PANTHER" id="PTHR30469:SF15">
    <property type="entry name" value="HLYD FAMILY OF SECRETION PROTEINS"/>
    <property type="match status" value="1"/>
</dbReference>
<evidence type="ECO:0000256" key="2">
    <source>
        <dbReference type="SAM" id="MobiDB-lite"/>
    </source>
</evidence>
<dbReference type="PANTHER" id="PTHR30469">
    <property type="entry name" value="MULTIDRUG RESISTANCE PROTEIN MDTA"/>
    <property type="match status" value="1"/>
</dbReference>
<dbReference type="Pfam" id="PF25954">
    <property type="entry name" value="Beta-barrel_RND_2"/>
    <property type="match status" value="1"/>
</dbReference>
<feature type="region of interest" description="Disordered" evidence="2">
    <location>
        <begin position="68"/>
        <end position="87"/>
    </location>
</feature>
<feature type="domain" description="Multidrug resistance protein MdtA-like alpha-helical hairpin" evidence="3">
    <location>
        <begin position="52"/>
        <end position="121"/>
    </location>
</feature>
<sequence length="315" mass="33464">MSFAGVVQARVETDLAFRALGRVISRSVDVGDLVHRGDVVAELDPLALQLAVTSAEADLRNAEAQLENATATEKRKRNLASAKTGSVADSEVAEQGLKSAEADVGQAQARLDKAREQLGYTRLKAEFDGVVTATSVQVGQTVTAGQTVLRLAGLDRRDVVVDVPEAQVDSLRLGMRFDIALQLDDTLRTAGVLREIGPEADANTRTHRLKIALNEAPEVFRLGSVVTATASQASTSAIALPASAILERHGADHVWVIDRAKLTISLRPVRLEARPAGAARVRVLSGLQNGEEVAVAGANELADGQRIRPAQELPQ</sequence>
<dbReference type="Pfam" id="PF25876">
    <property type="entry name" value="HH_MFP_RND"/>
    <property type="match status" value="1"/>
</dbReference>